<sequence>MGWFDRLITRLTGLQAVEFQPHKTVRRTARVSRARLKRHIQHAKFEAERPESFHSGLGSVEADVYERNLVSSRFNSVQLQQANEKTVRQLKHLMGRA</sequence>
<dbReference type="OrthoDB" id="9847156at2"/>
<name>H8YW81_9GAMM</name>
<protein>
    <submittedName>
        <fullName evidence="1">Uncharacterized protein</fullName>
    </submittedName>
</protein>
<proteinExistence type="predicted"/>
<organism evidence="1 2">
    <name type="scientific">Thiorhodovibrio frisius</name>
    <dbReference type="NCBI Taxonomy" id="631362"/>
    <lineage>
        <taxon>Bacteria</taxon>
        <taxon>Pseudomonadati</taxon>
        <taxon>Pseudomonadota</taxon>
        <taxon>Gammaproteobacteria</taxon>
        <taxon>Chromatiales</taxon>
        <taxon>Chromatiaceae</taxon>
        <taxon>Thiorhodovibrio</taxon>
    </lineage>
</organism>
<evidence type="ECO:0000313" key="2">
    <source>
        <dbReference type="Proteomes" id="UP000002964"/>
    </source>
</evidence>
<dbReference type="STRING" id="631362.Thi970DRAFT_00178"/>
<reference evidence="1 2" key="2">
    <citation type="submission" date="2011-11" db="EMBL/GenBank/DDBJ databases">
        <authorList>
            <consortium name="US DOE Joint Genome Institute"/>
            <person name="Lucas S."/>
            <person name="Han J."/>
            <person name="Lapidus A."/>
            <person name="Cheng J.-F."/>
            <person name="Goodwin L."/>
            <person name="Pitluck S."/>
            <person name="Peters L."/>
            <person name="Ovchinnikova G."/>
            <person name="Zhang X."/>
            <person name="Detter J.C."/>
            <person name="Han C."/>
            <person name="Tapia R."/>
            <person name="Land M."/>
            <person name="Hauser L."/>
            <person name="Kyrpides N."/>
            <person name="Ivanova N."/>
            <person name="Pagani I."/>
            <person name="Vogl K."/>
            <person name="Liu Z."/>
            <person name="Overmann J."/>
            <person name="Frigaard N.-U."/>
            <person name="Bryant D."/>
            <person name="Woyke T."/>
        </authorList>
    </citation>
    <scope>NUCLEOTIDE SEQUENCE [LARGE SCALE GENOMIC DNA]</scope>
    <source>
        <strain evidence="1 2">970</strain>
    </source>
</reference>
<gene>
    <name evidence="1" type="ORF">Thi970DRAFT_00178</name>
</gene>
<dbReference type="HOGENOM" id="CLU_2345783_0_0_6"/>
<keyword evidence="2" id="KW-1185">Reference proteome</keyword>
<reference evidence="2" key="1">
    <citation type="submission" date="2011-06" db="EMBL/GenBank/DDBJ databases">
        <authorList>
            <consortium name="US DOE Joint Genome Institute (JGI-PGF)"/>
            <person name="Lucas S."/>
            <person name="Han J."/>
            <person name="Lapidus A."/>
            <person name="Cheng J.-F."/>
            <person name="Goodwin L."/>
            <person name="Pitluck S."/>
            <person name="Peters L."/>
            <person name="Land M.L."/>
            <person name="Hauser L."/>
            <person name="Vogl K."/>
            <person name="Liu Z."/>
            <person name="Overmann J."/>
            <person name="Frigaard N.-U."/>
            <person name="Bryant D.A."/>
            <person name="Woyke T.J."/>
        </authorList>
    </citation>
    <scope>NUCLEOTIDE SEQUENCE [LARGE SCALE GENOMIC DNA]</scope>
    <source>
        <strain evidence="2">970</strain>
    </source>
</reference>
<dbReference type="Proteomes" id="UP000002964">
    <property type="component" value="Unassembled WGS sequence"/>
</dbReference>
<accession>H8YW81</accession>
<dbReference type="EMBL" id="JH603164">
    <property type="protein sequence ID" value="EIC23684.1"/>
    <property type="molecule type" value="Genomic_DNA"/>
</dbReference>
<dbReference type="RefSeq" id="WP_009146659.1">
    <property type="nucleotide sequence ID" value="NZ_CP121471.1"/>
</dbReference>
<evidence type="ECO:0000313" key="1">
    <source>
        <dbReference type="EMBL" id="EIC23684.1"/>
    </source>
</evidence>
<dbReference type="AlphaFoldDB" id="H8YW81"/>